<dbReference type="PATRIC" id="fig|1203610.3.peg.4803"/>
<sequence length="301" mass="35085">MIYSYLKGRLGNILFEIAAGASLAKRRNVPFKALTCSPDIFGEPDNCSISEYVEQFRKSILRNIDFSNEYPENQKVYQEQTFPYRPLPEESDIVLHGYFQSERYFEEDVVRNLFRIDTETLSYIRKKYSHILERTPVSILVRRGDYLKLQFKHPVCQMSYYKKAMATFDSGSVFLIISDDITWCKKHFRGENFFFVDDEPPIVDLYLQSLCTHNIISNSSFGWWGAWLNPNPEKKIVCPTPWFAPSGVKRDTRDLCPAIWKKEPIAGTIELYCRSYYSLAIINAKILLHKIATGIRKSFSL</sequence>
<protein>
    <recommendedName>
        <fullName evidence="5">Glycosyl transferase family 11</fullName>
    </recommendedName>
</protein>
<evidence type="ECO:0000256" key="1">
    <source>
        <dbReference type="ARBA" id="ARBA00022676"/>
    </source>
</evidence>
<dbReference type="HOGENOM" id="CLU_043399_3_1_10"/>
<dbReference type="CDD" id="cd11301">
    <property type="entry name" value="Fut1_Fut2_like"/>
    <property type="match status" value="1"/>
</dbReference>
<comment type="caution">
    <text evidence="3">The sequence shown here is derived from an EMBL/GenBank/DDBJ whole genome shotgun (WGS) entry which is preliminary data.</text>
</comment>
<accession>A0A0F5IRQ0</accession>
<dbReference type="GO" id="GO:0005975">
    <property type="term" value="P:carbohydrate metabolic process"/>
    <property type="evidence" value="ECO:0007669"/>
    <property type="project" value="InterPro"/>
</dbReference>
<dbReference type="GO" id="GO:0008107">
    <property type="term" value="F:galactoside 2-alpha-L-fucosyltransferase activity"/>
    <property type="evidence" value="ECO:0007669"/>
    <property type="project" value="InterPro"/>
</dbReference>
<gene>
    <name evidence="3" type="ORF">HMPREF1536_04711</name>
</gene>
<dbReference type="PANTHER" id="PTHR11927">
    <property type="entry name" value="GALACTOSIDE 2-L-FUCOSYLTRANSFERASE"/>
    <property type="match status" value="1"/>
</dbReference>
<reference evidence="3 4" key="1">
    <citation type="submission" date="2013-04" db="EMBL/GenBank/DDBJ databases">
        <title>The Genome Sequence of Parabacteroides gordonii DSM 23371.</title>
        <authorList>
            <consortium name="The Broad Institute Genomics Platform"/>
            <person name="Earl A."/>
            <person name="Ward D."/>
            <person name="Feldgarden M."/>
            <person name="Gevers D."/>
            <person name="Martens E."/>
            <person name="Sakamoto M."/>
            <person name="Benno Y."/>
            <person name="Suzuki N."/>
            <person name="Matsunaga N."/>
            <person name="Koshihara K."/>
            <person name="Seki M."/>
            <person name="Komiya H."/>
            <person name="Walker B."/>
            <person name="Young S."/>
            <person name="Zeng Q."/>
            <person name="Gargeya S."/>
            <person name="Fitzgerald M."/>
            <person name="Haas B."/>
            <person name="Abouelleil A."/>
            <person name="Allen A.W."/>
            <person name="Alvarado L."/>
            <person name="Arachchi H.M."/>
            <person name="Berlin A.M."/>
            <person name="Chapman S.B."/>
            <person name="Gainer-Dewar J."/>
            <person name="Goldberg J."/>
            <person name="Griggs A."/>
            <person name="Gujja S."/>
            <person name="Hansen M."/>
            <person name="Howarth C."/>
            <person name="Imamovic A."/>
            <person name="Ireland A."/>
            <person name="Larimer J."/>
            <person name="McCowan C."/>
            <person name="Murphy C."/>
            <person name="Pearson M."/>
            <person name="Poon T.W."/>
            <person name="Priest M."/>
            <person name="Roberts A."/>
            <person name="Saif S."/>
            <person name="Shea T."/>
            <person name="Sisk P."/>
            <person name="Sykes S."/>
            <person name="Wortman J."/>
            <person name="Nusbaum C."/>
            <person name="Birren B."/>
        </authorList>
    </citation>
    <scope>NUCLEOTIDE SEQUENCE [LARGE SCALE GENOMIC DNA]</scope>
    <source>
        <strain evidence="3 4">MS-1</strain>
    </source>
</reference>
<keyword evidence="1" id="KW-0328">Glycosyltransferase</keyword>
<dbReference type="PANTHER" id="PTHR11927:SF9">
    <property type="entry name" value="L-FUCOSYLTRANSFERASE"/>
    <property type="match status" value="1"/>
</dbReference>
<name>A0A0F5IRQ0_9BACT</name>
<dbReference type="EMBL" id="AQHW01000027">
    <property type="protein sequence ID" value="KKB48249.1"/>
    <property type="molecule type" value="Genomic_DNA"/>
</dbReference>
<evidence type="ECO:0000256" key="2">
    <source>
        <dbReference type="ARBA" id="ARBA00022679"/>
    </source>
</evidence>
<evidence type="ECO:0000313" key="3">
    <source>
        <dbReference type="EMBL" id="KKB48249.1"/>
    </source>
</evidence>
<dbReference type="RefSeq" id="WP_028728895.1">
    <property type="nucleotide sequence ID" value="NZ_AUAE01000042.1"/>
</dbReference>
<dbReference type="AlphaFoldDB" id="A0A0F5IRQ0"/>
<evidence type="ECO:0008006" key="5">
    <source>
        <dbReference type="Google" id="ProtNLM"/>
    </source>
</evidence>
<keyword evidence="4" id="KW-1185">Reference proteome</keyword>
<dbReference type="Proteomes" id="UP000033035">
    <property type="component" value="Unassembled WGS sequence"/>
</dbReference>
<proteinExistence type="predicted"/>
<dbReference type="Pfam" id="PF01531">
    <property type="entry name" value="Glyco_transf_11"/>
    <property type="match status" value="1"/>
</dbReference>
<keyword evidence="2" id="KW-0808">Transferase</keyword>
<dbReference type="GO" id="GO:0016020">
    <property type="term" value="C:membrane"/>
    <property type="evidence" value="ECO:0007669"/>
    <property type="project" value="InterPro"/>
</dbReference>
<dbReference type="STRING" id="1203610.HMPREF1536_04711"/>
<dbReference type="InterPro" id="IPR002516">
    <property type="entry name" value="Glyco_trans_11"/>
</dbReference>
<evidence type="ECO:0000313" key="4">
    <source>
        <dbReference type="Proteomes" id="UP000033035"/>
    </source>
</evidence>
<organism evidence="3 4">
    <name type="scientific">Parabacteroides gordonii MS-1 = DSM 23371</name>
    <dbReference type="NCBI Taxonomy" id="1203610"/>
    <lineage>
        <taxon>Bacteria</taxon>
        <taxon>Pseudomonadati</taxon>
        <taxon>Bacteroidota</taxon>
        <taxon>Bacteroidia</taxon>
        <taxon>Bacteroidales</taxon>
        <taxon>Tannerellaceae</taxon>
        <taxon>Parabacteroides</taxon>
    </lineage>
</organism>